<evidence type="ECO:0000313" key="5">
    <source>
        <dbReference type="Proteomes" id="UP000466554"/>
    </source>
</evidence>
<dbReference type="Proteomes" id="UP000466554">
    <property type="component" value="Chromosome"/>
</dbReference>
<evidence type="ECO:0000256" key="1">
    <source>
        <dbReference type="SAM" id="MobiDB-lite"/>
    </source>
</evidence>
<dbReference type="InterPro" id="IPR056271">
    <property type="entry name" value="CDGP_dom"/>
</dbReference>
<proteinExistence type="predicted"/>
<feature type="domain" description="CDGP" evidence="3">
    <location>
        <begin position="32"/>
        <end position="99"/>
    </location>
</feature>
<protein>
    <recommendedName>
        <fullName evidence="3">CDGP domain-containing protein</fullName>
    </recommendedName>
</protein>
<feature type="signal peptide" evidence="2">
    <location>
        <begin position="1"/>
        <end position="31"/>
    </location>
</feature>
<gene>
    <name evidence="4" type="ORF">MPRF_21760</name>
</gene>
<organism evidence="4 5">
    <name type="scientific">Mycolicibacterium parafortuitum</name>
    <name type="common">Mycobacterium parafortuitum</name>
    <dbReference type="NCBI Taxonomy" id="39692"/>
    <lineage>
        <taxon>Bacteria</taxon>
        <taxon>Bacillati</taxon>
        <taxon>Actinomycetota</taxon>
        <taxon>Actinomycetes</taxon>
        <taxon>Mycobacteriales</taxon>
        <taxon>Mycobacteriaceae</taxon>
        <taxon>Mycolicibacterium</taxon>
    </lineage>
</organism>
<dbReference type="PROSITE" id="PS51257">
    <property type="entry name" value="PROKAR_LIPOPROTEIN"/>
    <property type="match status" value="1"/>
</dbReference>
<accession>A0A7I7U1M7</accession>
<evidence type="ECO:0000256" key="2">
    <source>
        <dbReference type="SAM" id="SignalP"/>
    </source>
</evidence>
<evidence type="ECO:0000313" key="4">
    <source>
        <dbReference type="EMBL" id="BBY75277.1"/>
    </source>
</evidence>
<name>A0A7I7U1M7_MYCPF</name>
<feature type="chain" id="PRO_5029841622" description="CDGP domain-containing protein" evidence="2">
    <location>
        <begin position="32"/>
        <end position="100"/>
    </location>
</feature>
<evidence type="ECO:0000259" key="3">
    <source>
        <dbReference type="Pfam" id="PF24238"/>
    </source>
</evidence>
<reference evidence="4 5" key="1">
    <citation type="journal article" date="2019" name="Emerg. Microbes Infect.">
        <title>Comprehensive subspecies identification of 175 nontuberculous mycobacteria species based on 7547 genomic profiles.</title>
        <authorList>
            <person name="Matsumoto Y."/>
            <person name="Kinjo T."/>
            <person name="Motooka D."/>
            <person name="Nabeya D."/>
            <person name="Jung N."/>
            <person name="Uechi K."/>
            <person name="Horii T."/>
            <person name="Iida T."/>
            <person name="Fujita J."/>
            <person name="Nakamura S."/>
        </authorList>
    </citation>
    <scope>NUCLEOTIDE SEQUENCE [LARGE SCALE GENOMIC DNA]</scope>
    <source>
        <strain evidence="4 5">JCM 6367</strain>
    </source>
</reference>
<dbReference type="EMBL" id="AP022598">
    <property type="protein sequence ID" value="BBY75277.1"/>
    <property type="molecule type" value="Genomic_DNA"/>
</dbReference>
<dbReference type="Pfam" id="PF24238">
    <property type="entry name" value="CDGP"/>
    <property type="match status" value="1"/>
</dbReference>
<feature type="region of interest" description="Disordered" evidence="1">
    <location>
        <begin position="81"/>
        <end position="100"/>
    </location>
</feature>
<dbReference type="RefSeq" id="WP_104862446.1">
    <property type="nucleotide sequence ID" value="NZ_AP022598.1"/>
</dbReference>
<keyword evidence="2" id="KW-0732">Signal</keyword>
<sequence>MRPTTKRCITAGFAAALLPAVLLTTAPTAVAGCVYGGPVLGKCDGAVQADGNWERCVTVAQYVPSGLSSHLIPVKRCEVMGPSRPPGDPSFADPPWHIDG</sequence>
<dbReference type="AlphaFoldDB" id="A0A7I7U1M7"/>